<evidence type="ECO:0000313" key="4">
    <source>
        <dbReference type="EMBL" id="GIJ44613.1"/>
    </source>
</evidence>
<dbReference type="RefSeq" id="WP_203898173.1">
    <property type="nucleotide sequence ID" value="NZ_BOPF01000004.1"/>
</dbReference>
<keyword evidence="2" id="KW-0812">Transmembrane</keyword>
<dbReference type="InterPro" id="IPR024079">
    <property type="entry name" value="MetalloPept_cat_dom_sf"/>
</dbReference>
<feature type="region of interest" description="Disordered" evidence="1">
    <location>
        <begin position="36"/>
        <end position="82"/>
    </location>
</feature>
<protein>
    <submittedName>
        <fullName evidence="4">Lipoprotein</fullName>
    </submittedName>
</protein>
<dbReference type="Proteomes" id="UP000619260">
    <property type="component" value="Unassembled WGS sequence"/>
</dbReference>
<feature type="domain" description="DUF3152" evidence="3">
    <location>
        <begin position="66"/>
        <end position="234"/>
    </location>
</feature>
<evidence type="ECO:0000313" key="5">
    <source>
        <dbReference type="Proteomes" id="UP000619260"/>
    </source>
</evidence>
<feature type="compositionally biased region" description="Polar residues" evidence="1">
    <location>
        <begin position="67"/>
        <end position="79"/>
    </location>
</feature>
<dbReference type="AlphaFoldDB" id="A0A8J3YI34"/>
<keyword evidence="5" id="KW-1185">Reference proteome</keyword>
<organism evidence="4 5">
    <name type="scientific">Virgisporangium aliadipatigenens</name>
    <dbReference type="NCBI Taxonomy" id="741659"/>
    <lineage>
        <taxon>Bacteria</taxon>
        <taxon>Bacillati</taxon>
        <taxon>Actinomycetota</taxon>
        <taxon>Actinomycetes</taxon>
        <taxon>Micromonosporales</taxon>
        <taxon>Micromonosporaceae</taxon>
        <taxon>Virgisporangium</taxon>
    </lineage>
</organism>
<evidence type="ECO:0000259" key="3">
    <source>
        <dbReference type="Pfam" id="PF11350"/>
    </source>
</evidence>
<comment type="caution">
    <text evidence="4">The sequence shown here is derived from an EMBL/GenBank/DDBJ whole genome shotgun (WGS) entry which is preliminary data.</text>
</comment>
<evidence type="ECO:0000256" key="2">
    <source>
        <dbReference type="SAM" id="Phobius"/>
    </source>
</evidence>
<keyword evidence="2" id="KW-0472">Membrane</keyword>
<name>A0A8J3YI34_9ACTN</name>
<dbReference type="InterPro" id="IPR022603">
    <property type="entry name" value="DUF3152"/>
</dbReference>
<proteinExistence type="predicted"/>
<accession>A0A8J3YI34</accession>
<dbReference type="Pfam" id="PF11350">
    <property type="entry name" value="DUF3152"/>
    <property type="match status" value="1"/>
</dbReference>
<sequence>MNARSVFWLSVAVGIGVMIGVAVRSTGHETGVIAPIAGGSPEVRQEPLPRRIGPGPASGAPRVTPSVARTGTGSFTTIDAGTPVRGEAGRLEKYRVAVEKGSGQDLAEFAQAVDRTLTDYRGWTAGGELRLQRVPDGESADFTIYLATPVTSERMCATGGLRTEQFASCRLSGKVIINLARWVGSVPNYKAPVGVYRDYVINHEVGHELGYGHESCPGPGKPAPVMQQQTYGLSGCVANGWPYVDGKRYRGPTVLGG</sequence>
<dbReference type="SUPFAM" id="SSF55486">
    <property type="entry name" value="Metalloproteases ('zincins'), catalytic domain"/>
    <property type="match status" value="1"/>
</dbReference>
<dbReference type="Gene3D" id="3.40.390.10">
    <property type="entry name" value="Collagenase (Catalytic Domain)"/>
    <property type="match status" value="1"/>
</dbReference>
<gene>
    <name evidence="4" type="ORF">Val02_14990</name>
</gene>
<keyword evidence="4" id="KW-0449">Lipoprotein</keyword>
<dbReference type="EMBL" id="BOPF01000004">
    <property type="protein sequence ID" value="GIJ44613.1"/>
    <property type="molecule type" value="Genomic_DNA"/>
</dbReference>
<keyword evidence="2" id="KW-1133">Transmembrane helix</keyword>
<reference evidence="4" key="1">
    <citation type="submission" date="2021-01" db="EMBL/GenBank/DDBJ databases">
        <title>Whole genome shotgun sequence of Virgisporangium aliadipatigenens NBRC 105644.</title>
        <authorList>
            <person name="Komaki H."/>
            <person name="Tamura T."/>
        </authorList>
    </citation>
    <scope>NUCLEOTIDE SEQUENCE</scope>
    <source>
        <strain evidence="4">NBRC 105644</strain>
    </source>
</reference>
<evidence type="ECO:0000256" key="1">
    <source>
        <dbReference type="SAM" id="MobiDB-lite"/>
    </source>
</evidence>
<dbReference type="GO" id="GO:0008237">
    <property type="term" value="F:metallopeptidase activity"/>
    <property type="evidence" value="ECO:0007669"/>
    <property type="project" value="InterPro"/>
</dbReference>
<feature type="transmembrane region" description="Helical" evidence="2">
    <location>
        <begin position="6"/>
        <end position="23"/>
    </location>
</feature>